<dbReference type="Proteomes" id="UP000487882">
    <property type="component" value="Unassembled WGS sequence"/>
</dbReference>
<dbReference type="NCBIfam" id="NF033452">
    <property type="entry name" value="BREX_1_MTaseX"/>
    <property type="match status" value="1"/>
</dbReference>
<keyword evidence="2 7" id="KW-0489">Methyltransferase</keyword>
<name>A0A7K1J391_9BIFI</name>
<accession>A0A7K1J391</accession>
<dbReference type="EMBL" id="WNLP01000001">
    <property type="protein sequence ID" value="MUH59126.1"/>
    <property type="molecule type" value="Genomic_DNA"/>
</dbReference>
<reference evidence="7 8" key="1">
    <citation type="submission" date="2019-09" db="EMBL/GenBank/DDBJ databases">
        <title>Bifidobacterium canis sp. nov., isolated from the digestive tract of German Shepherd dog puppy.</title>
        <authorList>
            <person name="Bunesova V."/>
        </authorList>
    </citation>
    <scope>NUCLEOTIDE SEQUENCE [LARGE SCALE GENOMIC DNA]</scope>
    <source>
        <strain evidence="7 8">GSD1FS</strain>
    </source>
</reference>
<dbReference type="InterPro" id="IPR047939">
    <property type="entry name" value="BREX_1_PglX"/>
</dbReference>
<dbReference type="GO" id="GO:0009007">
    <property type="term" value="F:site-specific DNA-methyltransferase (adenine-specific) activity"/>
    <property type="evidence" value="ECO:0007669"/>
    <property type="project" value="UniProtKB-EC"/>
</dbReference>
<dbReference type="PROSITE" id="PS00092">
    <property type="entry name" value="N6_MTASE"/>
    <property type="match status" value="1"/>
</dbReference>
<dbReference type="EC" id="2.1.1.72" evidence="1"/>
<keyword evidence="8" id="KW-1185">Reference proteome</keyword>
<dbReference type="AlphaFoldDB" id="A0A7K1J391"/>
<evidence type="ECO:0000256" key="1">
    <source>
        <dbReference type="ARBA" id="ARBA00011900"/>
    </source>
</evidence>
<comment type="catalytic activity">
    <reaction evidence="5">
        <text>a 2'-deoxyadenosine in DNA + S-adenosyl-L-methionine = an N(6)-methyl-2'-deoxyadenosine in DNA + S-adenosyl-L-homocysteine + H(+)</text>
        <dbReference type="Rhea" id="RHEA:15197"/>
        <dbReference type="Rhea" id="RHEA-COMP:12418"/>
        <dbReference type="Rhea" id="RHEA-COMP:12419"/>
        <dbReference type="ChEBI" id="CHEBI:15378"/>
        <dbReference type="ChEBI" id="CHEBI:57856"/>
        <dbReference type="ChEBI" id="CHEBI:59789"/>
        <dbReference type="ChEBI" id="CHEBI:90615"/>
        <dbReference type="ChEBI" id="CHEBI:90616"/>
        <dbReference type="EC" id="2.1.1.72"/>
    </reaction>
</comment>
<evidence type="ECO:0000256" key="5">
    <source>
        <dbReference type="ARBA" id="ARBA00047942"/>
    </source>
</evidence>
<dbReference type="Pfam" id="PF07669">
    <property type="entry name" value="Eco57I"/>
    <property type="match status" value="1"/>
</dbReference>
<dbReference type="InterPro" id="IPR050953">
    <property type="entry name" value="N4_N6_ade-DNA_methylase"/>
</dbReference>
<comment type="caution">
    <text evidence="7">The sequence shown here is derived from an EMBL/GenBank/DDBJ whole genome shotgun (WGS) entry which is preliminary data.</text>
</comment>
<proteinExistence type="predicted"/>
<dbReference type="RefSeq" id="WP_246165697.1">
    <property type="nucleotide sequence ID" value="NZ_WNLP01000001.1"/>
</dbReference>
<dbReference type="PRINTS" id="PR00507">
    <property type="entry name" value="N12N6MTFRASE"/>
</dbReference>
<evidence type="ECO:0000256" key="2">
    <source>
        <dbReference type="ARBA" id="ARBA00022603"/>
    </source>
</evidence>
<dbReference type="InterPro" id="IPR002052">
    <property type="entry name" value="DNA_methylase_N6_adenine_CS"/>
</dbReference>
<dbReference type="GO" id="GO:0006304">
    <property type="term" value="P:DNA modification"/>
    <property type="evidence" value="ECO:0007669"/>
    <property type="project" value="InterPro"/>
</dbReference>
<organism evidence="7 8">
    <name type="scientific">Bifidobacterium canis</name>
    <dbReference type="NCBI Taxonomy" id="2610880"/>
    <lineage>
        <taxon>Bacteria</taxon>
        <taxon>Bacillati</taxon>
        <taxon>Actinomycetota</taxon>
        <taxon>Actinomycetes</taxon>
        <taxon>Bifidobacteriales</taxon>
        <taxon>Bifidobacteriaceae</taxon>
        <taxon>Bifidobacterium</taxon>
    </lineage>
</organism>
<dbReference type="PANTHER" id="PTHR33841">
    <property type="entry name" value="DNA METHYLTRANSFERASE YEEA-RELATED"/>
    <property type="match status" value="1"/>
</dbReference>
<evidence type="ECO:0000313" key="7">
    <source>
        <dbReference type="EMBL" id="MUH59126.1"/>
    </source>
</evidence>
<evidence type="ECO:0000313" key="8">
    <source>
        <dbReference type="Proteomes" id="UP000487882"/>
    </source>
</evidence>
<dbReference type="GO" id="GO:0032259">
    <property type="term" value="P:methylation"/>
    <property type="evidence" value="ECO:0007669"/>
    <property type="project" value="UniProtKB-KW"/>
</dbReference>
<dbReference type="SUPFAM" id="SSF53335">
    <property type="entry name" value="S-adenosyl-L-methionine-dependent methyltransferases"/>
    <property type="match status" value="1"/>
</dbReference>
<dbReference type="InterPro" id="IPR011639">
    <property type="entry name" value="MethylTrfase_TaqI-like_dom"/>
</dbReference>
<sequence>MNTSQLQRFAADARRQLMNAVQARLDAALATGSPTQTDMPTVFHALQSEVREHGQDQVVERYAYRWFNRIIAFRYMDVHEFTTTAVVSPADMTSVNALPELLAAAKRGEYDDTVFNGQGTVNAKLRDEIERLLNGSVPVADPQGEAYVLLFQAACRYWSTFMPFMFESTTNPVQAHIDELLMPRDLLAKGSVLRNAIEVITPEACGVGTNDGNVEIIGWLYQFYIAERKTQVMDGLKHSRKAGAAEIPAATQLFTPDWIVRYLVQNTIGKLWMHSHPDCGLDAQWEYYIKPANASDDAMLHIASAQELTVCDPACGSGHMLTYAFDLLYQIYESEGYAPSDIPGMILEHNLFGIDIDERAANLAAFALMMKARGKSRRFFRKQVMPHIIQVQPESFNHEEVESLNDLYHTNLDDATWNIFAHADVYGSLIQPSQDLLKLADNEPDDIETILDEALLERSHQMLNQTRYLGHTYATVVANPPYMGSKNMNSLLKSYVQDHYTPAKADLFAAFILRNRQLLKQGAELGMITMQSWMFLSSFEELRTNLLHAMQFDTMAHLGSGAFDSIGGEVVSTVVFTMKNTIPKPAQDGIYIRLVDIQGDTQQAQTCRAAIHSSADYTFVVDQQEFSQIPGSPIVYWLPETLLDTFSKGTMLGSIHHPYQGLSTGDNDRFVRSWWENGYNNIVFDCVDCNMSFKSEARWFPFNTGGSFRKWYGNQQYVINWINNGKDIYSIRPHSTIRNPQLYFHRSISWSKISSGAPAFRFFPNGYIFGSVTNAFFPKT</sequence>
<protein>
    <recommendedName>
        <fullName evidence="1">site-specific DNA-methyltransferase (adenine-specific)</fullName>
        <ecNumber evidence="1">2.1.1.72</ecNumber>
    </recommendedName>
</protein>
<dbReference type="GO" id="GO:0003676">
    <property type="term" value="F:nucleic acid binding"/>
    <property type="evidence" value="ECO:0007669"/>
    <property type="project" value="InterPro"/>
</dbReference>
<evidence type="ECO:0000256" key="3">
    <source>
        <dbReference type="ARBA" id="ARBA00022679"/>
    </source>
</evidence>
<dbReference type="PANTHER" id="PTHR33841:SF1">
    <property type="entry name" value="DNA METHYLTRANSFERASE A"/>
    <property type="match status" value="1"/>
</dbReference>
<dbReference type="InterPro" id="IPR029063">
    <property type="entry name" value="SAM-dependent_MTases_sf"/>
</dbReference>
<gene>
    <name evidence="7" type="ORF">GSD1FS_0440</name>
</gene>
<evidence type="ECO:0000256" key="4">
    <source>
        <dbReference type="ARBA" id="ARBA00022691"/>
    </source>
</evidence>
<feature type="domain" description="Type II methyltransferase M.TaqI-like" evidence="6">
    <location>
        <begin position="349"/>
        <end position="559"/>
    </location>
</feature>
<dbReference type="Gene3D" id="3.40.50.150">
    <property type="entry name" value="Vaccinia Virus protein VP39"/>
    <property type="match status" value="1"/>
</dbReference>
<keyword evidence="4" id="KW-0949">S-adenosyl-L-methionine</keyword>
<keyword evidence="3" id="KW-0808">Transferase</keyword>
<evidence type="ECO:0000259" key="6">
    <source>
        <dbReference type="Pfam" id="PF07669"/>
    </source>
</evidence>